<comment type="similarity">
    <text evidence="7">Belongs to the high-potential iron-sulfur protein (HiPIP) family.</text>
</comment>
<name>A0A6S7D091_9BURK</name>
<reference evidence="10 11" key="1">
    <citation type="submission" date="2020-04" db="EMBL/GenBank/DDBJ databases">
        <authorList>
            <person name="De Canck E."/>
        </authorList>
    </citation>
    <scope>NUCLEOTIDE SEQUENCE [LARGE SCALE GENOMIC DNA]</scope>
    <source>
        <strain evidence="10 11">LMG 28614</strain>
    </source>
</reference>
<evidence type="ECO:0000256" key="4">
    <source>
        <dbReference type="ARBA" id="ARBA00022982"/>
    </source>
</evidence>
<evidence type="ECO:0000256" key="6">
    <source>
        <dbReference type="ARBA" id="ARBA00023014"/>
    </source>
</evidence>
<keyword evidence="1 7" id="KW-0813">Transport</keyword>
<evidence type="ECO:0000256" key="2">
    <source>
        <dbReference type="ARBA" id="ARBA00022485"/>
    </source>
</evidence>
<evidence type="ECO:0000256" key="8">
    <source>
        <dbReference type="SAM" id="SignalP"/>
    </source>
</evidence>
<dbReference type="Proteomes" id="UP000494365">
    <property type="component" value="Unassembled WGS sequence"/>
</dbReference>
<evidence type="ECO:0000313" key="10">
    <source>
        <dbReference type="EMBL" id="CAB3792582.1"/>
    </source>
</evidence>
<keyword evidence="5 7" id="KW-0408">Iron</keyword>
<keyword evidence="11" id="KW-1185">Reference proteome</keyword>
<dbReference type="AlphaFoldDB" id="A0A6S7D091"/>
<dbReference type="EMBL" id="CADIKK010000015">
    <property type="protein sequence ID" value="CAB3792582.1"/>
    <property type="molecule type" value="Genomic_DNA"/>
</dbReference>
<evidence type="ECO:0000256" key="5">
    <source>
        <dbReference type="ARBA" id="ARBA00023004"/>
    </source>
</evidence>
<dbReference type="Gene3D" id="4.10.490.10">
    <property type="entry name" value="High potential iron-sulphur protein"/>
    <property type="match status" value="1"/>
</dbReference>
<gene>
    <name evidence="10" type="ORF">LMG28614_03562</name>
</gene>
<feature type="chain" id="PRO_5028893293" description="High-potential iron-sulfur protein" evidence="8">
    <location>
        <begin position="28"/>
        <end position="103"/>
    </location>
</feature>
<evidence type="ECO:0000256" key="7">
    <source>
        <dbReference type="RuleBase" id="RU000620"/>
    </source>
</evidence>
<sequence>MRTNRRTFIMYTVGATALAMAAGTARAAPAQLQESDPAAQALGYRTDASRVDHAKYPRYSGNQRCANCQFYQGKPTDANALCALFGAKQVSGAGWCNAYQARA</sequence>
<dbReference type="InterPro" id="IPR006311">
    <property type="entry name" value="TAT_signal"/>
</dbReference>
<keyword evidence="8" id="KW-0732">Signal</keyword>
<dbReference type="SUPFAM" id="SSF57652">
    <property type="entry name" value="HIPIP (high potential iron protein)"/>
    <property type="match status" value="1"/>
</dbReference>
<feature type="domain" description="High potential iron-sulfur proteins family profile" evidence="9">
    <location>
        <begin position="26"/>
        <end position="103"/>
    </location>
</feature>
<dbReference type="PROSITE" id="PS51373">
    <property type="entry name" value="HIPIP"/>
    <property type="match status" value="1"/>
</dbReference>
<comment type="subunit">
    <text evidence="7">Homodimer.</text>
</comment>
<dbReference type="GO" id="GO:0009055">
    <property type="term" value="F:electron transfer activity"/>
    <property type="evidence" value="ECO:0007669"/>
    <property type="project" value="InterPro"/>
</dbReference>
<organism evidence="10 11">
    <name type="scientific">Paraburkholderia ultramafica</name>
    <dbReference type="NCBI Taxonomy" id="1544867"/>
    <lineage>
        <taxon>Bacteria</taxon>
        <taxon>Pseudomonadati</taxon>
        <taxon>Pseudomonadota</taxon>
        <taxon>Betaproteobacteria</taxon>
        <taxon>Burkholderiales</taxon>
        <taxon>Burkholderiaceae</taxon>
        <taxon>Paraburkholderia</taxon>
    </lineage>
</organism>
<keyword evidence="4 7" id="KW-0249">Electron transport</keyword>
<comment type="function">
    <text evidence="7">Specific class of high-redox-potential 4Fe-4S ferredoxins. Functions in anaerobic electron transport in most purple and in some other photosynthetic bacteria and in at least one genus (Paracoccus) of halophilic, denitrifying bacteria.</text>
</comment>
<evidence type="ECO:0000256" key="1">
    <source>
        <dbReference type="ARBA" id="ARBA00022448"/>
    </source>
</evidence>
<dbReference type="GO" id="GO:0046872">
    <property type="term" value="F:metal ion binding"/>
    <property type="evidence" value="ECO:0007669"/>
    <property type="project" value="UniProtKB-KW"/>
</dbReference>
<keyword evidence="2 7" id="KW-0004">4Fe-4S</keyword>
<keyword evidence="6 7" id="KW-0411">Iron-sulfur</keyword>
<dbReference type="Pfam" id="PF01355">
    <property type="entry name" value="HIPIP"/>
    <property type="match status" value="1"/>
</dbReference>
<protein>
    <recommendedName>
        <fullName evidence="7">High-potential iron-sulfur protein</fullName>
        <shortName evidence="7">HiPIP</shortName>
    </recommendedName>
</protein>
<dbReference type="GO" id="GO:0051539">
    <property type="term" value="F:4 iron, 4 sulfur cluster binding"/>
    <property type="evidence" value="ECO:0007669"/>
    <property type="project" value="UniProtKB-KW"/>
</dbReference>
<dbReference type="GO" id="GO:0019646">
    <property type="term" value="P:aerobic electron transport chain"/>
    <property type="evidence" value="ECO:0007669"/>
    <property type="project" value="InterPro"/>
</dbReference>
<dbReference type="InterPro" id="IPR036369">
    <property type="entry name" value="HIPIP_sf"/>
</dbReference>
<evidence type="ECO:0000259" key="9">
    <source>
        <dbReference type="PROSITE" id="PS51373"/>
    </source>
</evidence>
<feature type="signal peptide" evidence="8">
    <location>
        <begin position="1"/>
        <end position="27"/>
    </location>
</feature>
<evidence type="ECO:0000256" key="3">
    <source>
        <dbReference type="ARBA" id="ARBA00022723"/>
    </source>
</evidence>
<accession>A0A6S7D091</accession>
<dbReference type="PROSITE" id="PS51318">
    <property type="entry name" value="TAT"/>
    <property type="match status" value="1"/>
</dbReference>
<proteinExistence type="inferred from homology"/>
<dbReference type="InterPro" id="IPR000170">
    <property type="entry name" value="High_potential_FeS_prot"/>
</dbReference>
<keyword evidence="3 7" id="KW-0479">Metal-binding</keyword>
<evidence type="ECO:0000313" key="11">
    <source>
        <dbReference type="Proteomes" id="UP000494365"/>
    </source>
</evidence>